<keyword evidence="2" id="KW-1185">Reference proteome</keyword>
<proteinExistence type="predicted"/>
<dbReference type="Proteomes" id="UP000694408">
    <property type="component" value="Unplaced"/>
</dbReference>
<dbReference type="Ensembl" id="ENSJHYT00000005736.1">
    <property type="protein sequence ID" value="ENSJHYP00000004653.1"/>
    <property type="gene ID" value="ENSJHYG00000003851.1"/>
</dbReference>
<sequence length="191" mass="21892">MLNPGRNSEFQCLWWTEPCELQDCSGDLRAKLNCLPLFCDLHFPVPFYSVICISWSLYSVICISWCPYPRICISQICISWCLYPRICISQSLYPRISISWSLYPRICISWCIYPLICISQRTGMVCVQPQPCPGHPSPLISFPLPSERVKSLCLGVMDIKPQAGRARRRFAGVRSVCNKLKCFTQPWTGMP</sequence>
<reference evidence="1" key="1">
    <citation type="submission" date="2025-08" db="UniProtKB">
        <authorList>
            <consortium name="Ensembl"/>
        </authorList>
    </citation>
    <scope>IDENTIFICATION</scope>
</reference>
<accession>A0A8C5NK67</accession>
<protein>
    <submittedName>
        <fullName evidence="1">Uncharacterized protein</fullName>
    </submittedName>
</protein>
<reference evidence="1" key="2">
    <citation type="submission" date="2025-09" db="UniProtKB">
        <authorList>
            <consortium name="Ensembl"/>
        </authorList>
    </citation>
    <scope>IDENTIFICATION</scope>
</reference>
<evidence type="ECO:0000313" key="1">
    <source>
        <dbReference type="Ensembl" id="ENSJHYP00000004653.1"/>
    </source>
</evidence>
<dbReference type="AlphaFoldDB" id="A0A8C5NK67"/>
<organism evidence="1 2">
    <name type="scientific">Junco hyemalis</name>
    <name type="common">Dark-eyed junco</name>
    <dbReference type="NCBI Taxonomy" id="40217"/>
    <lineage>
        <taxon>Eukaryota</taxon>
        <taxon>Metazoa</taxon>
        <taxon>Chordata</taxon>
        <taxon>Craniata</taxon>
        <taxon>Vertebrata</taxon>
        <taxon>Euteleostomi</taxon>
        <taxon>Archelosauria</taxon>
        <taxon>Archosauria</taxon>
        <taxon>Dinosauria</taxon>
        <taxon>Saurischia</taxon>
        <taxon>Theropoda</taxon>
        <taxon>Coelurosauria</taxon>
        <taxon>Aves</taxon>
        <taxon>Neognathae</taxon>
        <taxon>Neoaves</taxon>
        <taxon>Telluraves</taxon>
        <taxon>Australaves</taxon>
        <taxon>Passeriformes</taxon>
        <taxon>Passerellidae</taxon>
        <taxon>Junco</taxon>
    </lineage>
</organism>
<name>A0A8C5NK67_JUNHY</name>
<evidence type="ECO:0000313" key="2">
    <source>
        <dbReference type="Proteomes" id="UP000694408"/>
    </source>
</evidence>